<dbReference type="FunFam" id="1.25.40.10:FF:000049">
    <property type="entry name" value="Alpha-soluble NSF attachment protein-like"/>
    <property type="match status" value="1"/>
</dbReference>
<reference evidence="9" key="1">
    <citation type="submission" date="2021-03" db="EMBL/GenBank/DDBJ databases">
        <authorList>
            <person name="Palmer J.M."/>
        </authorList>
    </citation>
    <scope>NUCLEOTIDE SEQUENCE</scope>
    <source>
        <strain evidence="9">ARV_011</strain>
    </source>
</reference>
<dbReference type="PANTHER" id="PTHR13768:SF8">
    <property type="entry name" value="ALPHA-SOLUBLE NSF ATTACHMENT PROTEIN"/>
    <property type="match status" value="1"/>
</dbReference>
<proteinExistence type="inferred from homology"/>
<dbReference type="GO" id="GO:0019905">
    <property type="term" value="F:syntaxin binding"/>
    <property type="evidence" value="ECO:0007669"/>
    <property type="project" value="TreeGrafter"/>
</dbReference>
<protein>
    <submittedName>
        <fullName evidence="9">Vesicular-fusion protein S17</fullName>
    </submittedName>
</protein>
<name>A0A9P8AIY4_9ASCO</name>
<evidence type="ECO:0000256" key="8">
    <source>
        <dbReference type="RuleBase" id="RU367013"/>
    </source>
</evidence>
<comment type="similarity">
    <text evidence="2 8">Belongs to the SNAP family.</text>
</comment>
<evidence type="ECO:0000256" key="6">
    <source>
        <dbReference type="ARBA" id="ARBA00023136"/>
    </source>
</evidence>
<dbReference type="PROSITE" id="PS50005">
    <property type="entry name" value="TPR"/>
    <property type="match status" value="1"/>
</dbReference>
<accession>A0A9P8AIY4</accession>
<keyword evidence="6 8" id="KW-0472">Membrane</keyword>
<sequence length="292" mass="33161">MSDPKQLIAQAESLQKPQSGFMLLFTGSSNSYRLEEATDLYVQAANMYRLKKDFNSAGKLYVKASEIQDKLGNHNDVANHLVEAYKCFKGVSPQDGITSLKKAVHIFLTQNGQFRRAANFMGDLGELYESVGDTENAISSYEQAGDYFQTDRAEALSNKAYLKSADLCALQGDYKKAVELYDTVIKQLLGNNLTRFSMKDYFFKVILCVLAMDDIIEARKRNDTFLGDEPTWESTREYKLVNEILESIDQGDIDGFQDKVFEFDQFSKLDKLKTQLLLKIKDTVDKDDEDLL</sequence>
<dbReference type="AlphaFoldDB" id="A0A9P8AIY4"/>
<dbReference type="PRINTS" id="PR00448">
    <property type="entry name" value="NSFATTACHMNT"/>
</dbReference>
<dbReference type="EMBL" id="JAHMUF010000005">
    <property type="protein sequence ID" value="KAG7194893.1"/>
    <property type="molecule type" value="Genomic_DNA"/>
</dbReference>
<dbReference type="CDD" id="cd15832">
    <property type="entry name" value="SNAP"/>
    <property type="match status" value="1"/>
</dbReference>
<feature type="repeat" description="TPR" evidence="7">
    <location>
        <begin position="118"/>
        <end position="151"/>
    </location>
</feature>
<organism evidence="9 10">
    <name type="scientific">Scheffersomyces spartinae</name>
    <dbReference type="NCBI Taxonomy" id="45513"/>
    <lineage>
        <taxon>Eukaryota</taxon>
        <taxon>Fungi</taxon>
        <taxon>Dikarya</taxon>
        <taxon>Ascomycota</taxon>
        <taxon>Saccharomycotina</taxon>
        <taxon>Pichiomycetes</taxon>
        <taxon>Debaryomycetaceae</taxon>
        <taxon>Scheffersomyces</taxon>
    </lineage>
</organism>
<comment type="function">
    <text evidence="8">Required for vesicular transport between the endoplasmic reticulum and the Golgi apparatus.</text>
</comment>
<evidence type="ECO:0000256" key="3">
    <source>
        <dbReference type="ARBA" id="ARBA00022448"/>
    </source>
</evidence>
<keyword evidence="5 8" id="KW-0653">Protein transport</keyword>
<comment type="subcellular location">
    <subcellularLocation>
        <location evidence="1 8">Membrane</location>
        <topology evidence="1 8">Peripheral membrane protein</topology>
    </subcellularLocation>
</comment>
<dbReference type="GO" id="GO:0031201">
    <property type="term" value="C:SNARE complex"/>
    <property type="evidence" value="ECO:0007669"/>
    <property type="project" value="TreeGrafter"/>
</dbReference>
<dbReference type="InterPro" id="IPR000744">
    <property type="entry name" value="NSF_attach"/>
</dbReference>
<dbReference type="GO" id="GO:0006886">
    <property type="term" value="P:intracellular protein transport"/>
    <property type="evidence" value="ECO:0007669"/>
    <property type="project" value="UniProtKB-UniRule"/>
</dbReference>
<dbReference type="Proteomes" id="UP000790833">
    <property type="component" value="Unassembled WGS sequence"/>
</dbReference>
<dbReference type="Gene3D" id="1.25.40.10">
    <property type="entry name" value="Tetratricopeptide repeat domain"/>
    <property type="match status" value="1"/>
</dbReference>
<gene>
    <name evidence="9" type="primary">SEC17</name>
    <name evidence="9" type="ORF">KQ657_004001</name>
</gene>
<dbReference type="GO" id="GO:0035494">
    <property type="term" value="P:SNARE complex disassembly"/>
    <property type="evidence" value="ECO:0007669"/>
    <property type="project" value="TreeGrafter"/>
</dbReference>
<dbReference type="InterPro" id="IPR019734">
    <property type="entry name" value="TPR_rpt"/>
</dbReference>
<evidence type="ECO:0000256" key="4">
    <source>
        <dbReference type="ARBA" id="ARBA00022892"/>
    </source>
</evidence>
<dbReference type="RefSeq" id="XP_043050440.1">
    <property type="nucleotide sequence ID" value="XM_043194689.1"/>
</dbReference>
<dbReference type="SMART" id="SM00028">
    <property type="entry name" value="TPR"/>
    <property type="match status" value="3"/>
</dbReference>
<dbReference type="GeneID" id="66117375"/>
<dbReference type="SUPFAM" id="SSF48452">
    <property type="entry name" value="TPR-like"/>
    <property type="match status" value="1"/>
</dbReference>
<evidence type="ECO:0000256" key="2">
    <source>
        <dbReference type="ARBA" id="ARBA00010050"/>
    </source>
</evidence>
<keyword evidence="7" id="KW-0802">TPR repeat</keyword>
<keyword evidence="3 8" id="KW-0813">Transport</keyword>
<evidence type="ECO:0000256" key="1">
    <source>
        <dbReference type="ARBA" id="ARBA00004170"/>
    </source>
</evidence>
<dbReference type="Pfam" id="PF14938">
    <property type="entry name" value="SNAP"/>
    <property type="match status" value="1"/>
</dbReference>
<evidence type="ECO:0000313" key="10">
    <source>
        <dbReference type="Proteomes" id="UP000790833"/>
    </source>
</evidence>
<dbReference type="PANTHER" id="PTHR13768">
    <property type="entry name" value="SOLUBLE NSF ATTACHMENT PROTEIN SNAP"/>
    <property type="match status" value="1"/>
</dbReference>
<keyword evidence="10" id="KW-1185">Reference proteome</keyword>
<dbReference type="GO" id="GO:0005774">
    <property type="term" value="C:vacuolar membrane"/>
    <property type="evidence" value="ECO:0007669"/>
    <property type="project" value="TreeGrafter"/>
</dbReference>
<keyword evidence="4 8" id="KW-0931">ER-Golgi transport</keyword>
<evidence type="ECO:0000256" key="5">
    <source>
        <dbReference type="ARBA" id="ARBA00022927"/>
    </source>
</evidence>
<dbReference type="OrthoDB" id="9984275at2759"/>
<evidence type="ECO:0000256" key="7">
    <source>
        <dbReference type="PROSITE-ProRule" id="PRU00339"/>
    </source>
</evidence>
<dbReference type="InterPro" id="IPR011990">
    <property type="entry name" value="TPR-like_helical_dom_sf"/>
</dbReference>
<dbReference type="GO" id="GO:0005483">
    <property type="term" value="F:soluble NSF attachment protein activity"/>
    <property type="evidence" value="ECO:0007669"/>
    <property type="project" value="TreeGrafter"/>
</dbReference>
<evidence type="ECO:0000313" key="9">
    <source>
        <dbReference type="EMBL" id="KAG7194893.1"/>
    </source>
</evidence>
<comment type="caution">
    <text evidence="9">The sequence shown here is derived from an EMBL/GenBank/DDBJ whole genome shotgun (WGS) entry which is preliminary data.</text>
</comment>